<dbReference type="Proteomes" id="UP001163321">
    <property type="component" value="Chromosome 11"/>
</dbReference>
<proteinExistence type="predicted"/>
<sequence length="79" mass="8705">MRAAASVDGMAARADAVGNQQAMPTRTRGFIINAVTRAVCEKIEKWEATKHAFFIVALYSKETEQVVRPEICHTDLLVA</sequence>
<evidence type="ECO:0000313" key="1">
    <source>
        <dbReference type="EMBL" id="KAI9919693.1"/>
    </source>
</evidence>
<keyword evidence="2" id="KW-1185">Reference proteome</keyword>
<name>A0ACC0WNM7_9STRA</name>
<dbReference type="EMBL" id="CM047590">
    <property type="protein sequence ID" value="KAI9919693.1"/>
    <property type="molecule type" value="Genomic_DNA"/>
</dbReference>
<gene>
    <name evidence="1" type="ORF">PsorP6_017654</name>
</gene>
<reference evidence="1 2" key="1">
    <citation type="journal article" date="2022" name="bioRxiv">
        <title>The genome of the oomycete Peronosclerospora sorghi, a cosmopolitan pathogen of maize and sorghum, is inflated with dispersed pseudogenes.</title>
        <authorList>
            <person name="Fletcher K."/>
            <person name="Martin F."/>
            <person name="Isakeit T."/>
            <person name="Cavanaugh K."/>
            <person name="Magill C."/>
            <person name="Michelmore R."/>
        </authorList>
    </citation>
    <scope>NUCLEOTIDE SEQUENCE [LARGE SCALE GENOMIC DNA]</scope>
    <source>
        <strain evidence="1">P6</strain>
    </source>
</reference>
<evidence type="ECO:0000313" key="2">
    <source>
        <dbReference type="Proteomes" id="UP001163321"/>
    </source>
</evidence>
<organism evidence="1 2">
    <name type="scientific">Peronosclerospora sorghi</name>
    <dbReference type="NCBI Taxonomy" id="230839"/>
    <lineage>
        <taxon>Eukaryota</taxon>
        <taxon>Sar</taxon>
        <taxon>Stramenopiles</taxon>
        <taxon>Oomycota</taxon>
        <taxon>Peronosporomycetes</taxon>
        <taxon>Peronosporales</taxon>
        <taxon>Peronosporaceae</taxon>
        <taxon>Peronosclerospora</taxon>
    </lineage>
</organism>
<comment type="caution">
    <text evidence="1">The sequence shown here is derived from an EMBL/GenBank/DDBJ whole genome shotgun (WGS) entry which is preliminary data.</text>
</comment>
<protein>
    <submittedName>
        <fullName evidence="1">Uncharacterized protein</fullName>
    </submittedName>
</protein>
<accession>A0ACC0WNM7</accession>